<feature type="domain" description="Zn(2)-C6 fungal-type" evidence="4">
    <location>
        <begin position="20"/>
        <end position="50"/>
    </location>
</feature>
<dbReference type="PANTHER" id="PTHR37534">
    <property type="entry name" value="TRANSCRIPTIONAL ACTIVATOR PROTEIN UGA3"/>
    <property type="match status" value="1"/>
</dbReference>
<dbReference type="RefSeq" id="XP_001382454.2">
    <property type="nucleotide sequence ID" value="XM_001382417.1"/>
</dbReference>
<dbReference type="SUPFAM" id="SSF57701">
    <property type="entry name" value="Zn2/Cys6 DNA-binding domain"/>
    <property type="match status" value="1"/>
</dbReference>
<evidence type="ECO:0000313" key="6">
    <source>
        <dbReference type="Proteomes" id="UP000002258"/>
    </source>
</evidence>
<name>A3LP38_PICST</name>
<dbReference type="InterPro" id="IPR021858">
    <property type="entry name" value="Fun_TF"/>
</dbReference>
<keyword evidence="6" id="KW-1185">Reference proteome</keyword>
<dbReference type="SMART" id="SM00066">
    <property type="entry name" value="GAL4"/>
    <property type="match status" value="1"/>
</dbReference>
<feature type="non-terminal residue" evidence="5">
    <location>
        <position position="769"/>
    </location>
</feature>
<keyword evidence="2" id="KW-0539">Nucleus</keyword>
<dbReference type="InterPro" id="IPR001138">
    <property type="entry name" value="Zn2Cys6_DnaBD"/>
</dbReference>
<dbReference type="EMBL" id="CP000496">
    <property type="protein sequence ID" value="ABN64425.2"/>
    <property type="molecule type" value="Genomic_DNA"/>
</dbReference>
<dbReference type="HOGENOM" id="CLU_009984_0_0_1"/>
<dbReference type="PANTHER" id="PTHR37534:SF49">
    <property type="entry name" value="LYSINE BIOSYNTHESIS REGULATORY PROTEIN LYS14"/>
    <property type="match status" value="1"/>
</dbReference>
<organism evidence="5 6">
    <name type="scientific">Scheffersomyces stipitis (strain ATCC 58785 / CBS 6054 / NBRC 10063 / NRRL Y-11545)</name>
    <name type="common">Yeast</name>
    <name type="synonym">Pichia stipitis</name>
    <dbReference type="NCBI Taxonomy" id="322104"/>
    <lineage>
        <taxon>Eukaryota</taxon>
        <taxon>Fungi</taxon>
        <taxon>Dikarya</taxon>
        <taxon>Ascomycota</taxon>
        <taxon>Saccharomycotina</taxon>
        <taxon>Pichiomycetes</taxon>
        <taxon>Debaryomycetaceae</taxon>
        <taxon>Scheffersomyces</taxon>
    </lineage>
</organism>
<dbReference type="STRING" id="322104.A3LP38"/>
<dbReference type="CDD" id="cd00067">
    <property type="entry name" value="GAL4"/>
    <property type="match status" value="1"/>
</dbReference>
<dbReference type="GO" id="GO:0005634">
    <property type="term" value="C:nucleus"/>
    <property type="evidence" value="ECO:0007669"/>
    <property type="project" value="UniProtKB-SubCell"/>
</dbReference>
<accession>A3LP38</accession>
<evidence type="ECO:0000256" key="1">
    <source>
        <dbReference type="ARBA" id="ARBA00004123"/>
    </source>
</evidence>
<dbReference type="OMA" id="YSWFDLS"/>
<dbReference type="GeneID" id="4837650"/>
<evidence type="ECO:0000259" key="4">
    <source>
        <dbReference type="PROSITE" id="PS50048"/>
    </source>
</evidence>
<dbReference type="InParanoid" id="A3LP38"/>
<dbReference type="OrthoDB" id="416217at2759"/>
<dbReference type="GO" id="GO:0045944">
    <property type="term" value="P:positive regulation of transcription by RNA polymerase II"/>
    <property type="evidence" value="ECO:0007669"/>
    <property type="project" value="TreeGrafter"/>
</dbReference>
<dbReference type="Gene3D" id="4.10.240.10">
    <property type="entry name" value="Zn(2)-C6 fungal-type DNA-binding domain"/>
    <property type="match status" value="1"/>
</dbReference>
<protein>
    <submittedName>
        <fullName evidence="5">Fungal transcriptional regulatory protein</fullName>
    </submittedName>
</protein>
<dbReference type="PROSITE" id="PS50048">
    <property type="entry name" value="ZN2_CY6_FUNGAL_2"/>
    <property type="match status" value="1"/>
</dbReference>
<proteinExistence type="predicted"/>
<dbReference type="GO" id="GO:0000981">
    <property type="term" value="F:DNA-binding transcription factor activity, RNA polymerase II-specific"/>
    <property type="evidence" value="ECO:0007669"/>
    <property type="project" value="InterPro"/>
</dbReference>
<dbReference type="Pfam" id="PF00172">
    <property type="entry name" value="Zn_clus"/>
    <property type="match status" value="1"/>
</dbReference>
<dbReference type="InterPro" id="IPR036864">
    <property type="entry name" value="Zn2-C6_fun-type_DNA-bd_sf"/>
</dbReference>
<feature type="region of interest" description="Disordered" evidence="3">
    <location>
        <begin position="1"/>
        <end position="20"/>
    </location>
</feature>
<gene>
    <name evidence="5" type="ORF">PICST_54094</name>
</gene>
<feature type="region of interest" description="Disordered" evidence="3">
    <location>
        <begin position="111"/>
        <end position="153"/>
    </location>
</feature>
<evidence type="ECO:0000256" key="2">
    <source>
        <dbReference type="ARBA" id="ARBA00023242"/>
    </source>
</evidence>
<dbReference type="Proteomes" id="UP000002258">
    <property type="component" value="Chromosome 2"/>
</dbReference>
<evidence type="ECO:0000313" key="5">
    <source>
        <dbReference type="EMBL" id="ABN64425.2"/>
    </source>
</evidence>
<dbReference type="eggNOG" id="ENOG502SPNA">
    <property type="taxonomic scope" value="Eukaryota"/>
</dbReference>
<dbReference type="AlphaFoldDB" id="A3LP38"/>
<sequence length="769" mass="86725">STSGSSSKPKMKKRKYSRGGCRECKRRKMKCDEGKPHCHNCSRLSKVCVYEQKQKFRFENIQTGGTNDGDENHTSNQEQDNVHNIQHLQSVQNHSHKNQNQKQLSHEQLISPNDQNISVRGMIPTNGNAITMRSQPRTPGYNSNTSSPYNKRVPFKNTISDILTPTEDGVTTPGINNDQFNVEVIQTLFDDASVLVNDINGFVALDFADSVTGALGNSDMHYKTESIAENDSNKSESYENHHFIMDEFSNKLNVNTSPYEENGTDSSQSFFIKDDIDLSISNSELVHKTLQHYDLSGPHITYLNSLTKTDLSYHMFPFASSVESNEVIKILLRYSNGCPYLLTSLLAISATFQFNQTGKQVHDYSRNKYIKVCLKTLGEAFANSDRLPNKLANNIERLLLTVLVLTSNFTATTYSQNGDLLNSWKTHLRGAKDLMLKYSQIEKNQKIVCNSAGLALAKSWFFAIESMAGLNSSLGGTLTQKSGELPEDSDAKDDCNNSLFSATGYYNRERNPKYHDALVEIGLLTESQNRSSTPFNLFIGYSVQVIALIQEFIKALDFLRDNHGGQLDSSKIAKIMSLIHETRKNEIAPQVSKKTYIIPPTSPAHPNYPKNRADAVVLPSSAYDRRISSSGEETVYSWFDLSEQLHVDVLYLRLLCTKGLLKLPRCHRLVKDLVSKILKSTFFISSKDSEEYIKDSQSNDNLVETEHFYLSKKAFDTRTIMIQSPLKLCSRLVDDELDFEKIEIFFLGLIKLGNGSALTSLDLLYKFRE</sequence>
<dbReference type="PROSITE" id="PS00463">
    <property type="entry name" value="ZN2_CY6_FUNGAL_1"/>
    <property type="match status" value="1"/>
</dbReference>
<dbReference type="Pfam" id="PF11951">
    <property type="entry name" value="Fungal_trans_2"/>
    <property type="match status" value="1"/>
</dbReference>
<reference evidence="5 6" key="1">
    <citation type="journal article" date="2007" name="Nat. Biotechnol.">
        <title>Genome sequence of the lignocellulose-bioconverting and xylose-fermenting yeast Pichia stipitis.</title>
        <authorList>
            <person name="Jeffries T.W."/>
            <person name="Grigoriev I.V."/>
            <person name="Grimwood J."/>
            <person name="Laplaza J.M."/>
            <person name="Aerts A."/>
            <person name="Salamov A."/>
            <person name="Schmutz J."/>
            <person name="Lindquist E."/>
            <person name="Dehal P."/>
            <person name="Shapiro H."/>
            <person name="Jin Y.S."/>
            <person name="Passoth V."/>
            <person name="Richardson P.M."/>
        </authorList>
    </citation>
    <scope>NUCLEOTIDE SEQUENCE [LARGE SCALE GENOMIC DNA]</scope>
    <source>
        <strain evidence="6">ATCC 58785 / CBS 6054 / NBRC 10063 / NRRL Y-11545</strain>
    </source>
</reference>
<feature type="compositionally biased region" description="Polar residues" evidence="3">
    <location>
        <begin position="125"/>
        <end position="149"/>
    </location>
</feature>
<dbReference type="GO" id="GO:0008270">
    <property type="term" value="F:zinc ion binding"/>
    <property type="evidence" value="ECO:0007669"/>
    <property type="project" value="InterPro"/>
</dbReference>
<comment type="subcellular location">
    <subcellularLocation>
        <location evidence="1">Nucleus</location>
    </subcellularLocation>
</comment>
<feature type="non-terminal residue" evidence="5">
    <location>
        <position position="1"/>
    </location>
</feature>
<evidence type="ECO:0000256" key="3">
    <source>
        <dbReference type="SAM" id="MobiDB-lite"/>
    </source>
</evidence>
<dbReference type="KEGG" id="pic:PICST_54094"/>
<dbReference type="GO" id="GO:0000976">
    <property type="term" value="F:transcription cis-regulatory region binding"/>
    <property type="evidence" value="ECO:0007669"/>
    <property type="project" value="TreeGrafter"/>
</dbReference>